<dbReference type="PROSITE" id="PS00624">
    <property type="entry name" value="GMC_OXRED_2"/>
    <property type="match status" value="1"/>
</dbReference>
<organism evidence="6 7">
    <name type="scientific">Kutzneria chonburiensis</name>
    <dbReference type="NCBI Taxonomy" id="1483604"/>
    <lineage>
        <taxon>Bacteria</taxon>
        <taxon>Bacillati</taxon>
        <taxon>Actinomycetota</taxon>
        <taxon>Actinomycetes</taxon>
        <taxon>Pseudonocardiales</taxon>
        <taxon>Pseudonocardiaceae</taxon>
        <taxon>Kutzneria</taxon>
    </lineage>
</organism>
<dbReference type="SUPFAM" id="SSF54373">
    <property type="entry name" value="FAD-linked reductases, C-terminal domain"/>
    <property type="match status" value="1"/>
</dbReference>
<dbReference type="Pfam" id="PF00732">
    <property type="entry name" value="GMC_oxred_N"/>
    <property type="match status" value="1"/>
</dbReference>
<keyword evidence="4" id="KW-0274">FAD</keyword>
<dbReference type="Gene3D" id="3.50.50.60">
    <property type="entry name" value="FAD/NAD(P)-binding domain"/>
    <property type="match status" value="1"/>
</dbReference>
<dbReference type="PANTHER" id="PTHR11552:SF147">
    <property type="entry name" value="CHOLINE DEHYDROGENASE, MITOCHONDRIAL"/>
    <property type="match status" value="1"/>
</dbReference>
<gene>
    <name evidence="6" type="ORF">ACFFH7_25335</name>
</gene>
<feature type="domain" description="Glucose-methanol-choline oxidoreductase N-terminal" evidence="5">
    <location>
        <begin position="262"/>
        <end position="276"/>
    </location>
</feature>
<dbReference type="InterPro" id="IPR036188">
    <property type="entry name" value="FAD/NAD-bd_sf"/>
</dbReference>
<evidence type="ECO:0000256" key="1">
    <source>
        <dbReference type="ARBA" id="ARBA00001974"/>
    </source>
</evidence>
<dbReference type="InterPro" id="IPR000172">
    <property type="entry name" value="GMC_OxRdtase_N"/>
</dbReference>
<protein>
    <submittedName>
        <fullName evidence="6">GMC family oxidoreductase</fullName>
    </submittedName>
</protein>
<evidence type="ECO:0000259" key="5">
    <source>
        <dbReference type="PROSITE" id="PS00624"/>
    </source>
</evidence>
<dbReference type="Gene3D" id="3.30.560.10">
    <property type="entry name" value="Glucose Oxidase, domain 3"/>
    <property type="match status" value="1"/>
</dbReference>
<dbReference type="SUPFAM" id="SSF51905">
    <property type="entry name" value="FAD/NAD(P)-binding domain"/>
    <property type="match status" value="1"/>
</dbReference>
<comment type="similarity">
    <text evidence="2">Belongs to the GMC oxidoreductase family.</text>
</comment>
<comment type="caution">
    <text evidence="6">The sequence shown here is derived from an EMBL/GenBank/DDBJ whole genome shotgun (WGS) entry which is preliminary data.</text>
</comment>
<dbReference type="Proteomes" id="UP001589810">
    <property type="component" value="Unassembled WGS sequence"/>
</dbReference>
<sequence length="516" mass="55741">MMDNHGAYDYVVVGAGTAGSVLARRLVDGSDCRVLVLEAGGPDYADAVHRTDIGSMTSLWGNADVTWPHVTTPQPNLNGRTIPVPQGKVLGGGSSVNAMMHVRGNRLDFDHWNYLGNEGWSHRDVVPYFRSSEDFDGGASEYRGVGGPLRVISYPEPSEVSQAFVAAAEELGFGAAGQDYNGAWQDEGAFFYQSARYDRDRRCSTADAYLRPVLANPNLTVLTGARACRVLIEGGRAFGVEYVRDGLLQRATVDGEVILACGAFASPQLLMLSGIGPVEHLRDNNIRAVVDLPGVGRNLQDHLLFGVGYESRREQKFPQLLAEAGLFTHTRPRCEAASPDLQFFFGPIQYVDETYRIDGPAFTFAPILARPQSRGTVTLRSKDPADLVVVDPHYLECSADLDVLVDAISLARELVGAKAFAPFRGRELAPGDEVRDRAGLVRYVRESASTVWHPVGTCKMGKDREAVVDSALRVHGVAGLRVADASIMPTITSGNTNAATIMIAEKAADMISAGRD</sequence>
<dbReference type="InterPro" id="IPR007867">
    <property type="entry name" value="GMC_OxRtase_C"/>
</dbReference>
<dbReference type="EMBL" id="JBHLUD010000008">
    <property type="protein sequence ID" value="MFC0544852.1"/>
    <property type="molecule type" value="Genomic_DNA"/>
</dbReference>
<evidence type="ECO:0000256" key="3">
    <source>
        <dbReference type="ARBA" id="ARBA00022630"/>
    </source>
</evidence>
<keyword evidence="3" id="KW-0285">Flavoprotein</keyword>
<evidence type="ECO:0000313" key="6">
    <source>
        <dbReference type="EMBL" id="MFC0544852.1"/>
    </source>
</evidence>
<accession>A0ABV6MX52</accession>
<comment type="cofactor">
    <cofactor evidence="1">
        <name>FAD</name>
        <dbReference type="ChEBI" id="CHEBI:57692"/>
    </cofactor>
</comment>
<evidence type="ECO:0000256" key="2">
    <source>
        <dbReference type="ARBA" id="ARBA00010790"/>
    </source>
</evidence>
<dbReference type="Pfam" id="PF05199">
    <property type="entry name" value="GMC_oxred_C"/>
    <property type="match status" value="1"/>
</dbReference>
<keyword evidence="7" id="KW-1185">Reference proteome</keyword>
<name>A0ABV6MX52_9PSEU</name>
<dbReference type="InterPro" id="IPR012132">
    <property type="entry name" value="GMC_OxRdtase"/>
</dbReference>
<evidence type="ECO:0000313" key="7">
    <source>
        <dbReference type="Proteomes" id="UP001589810"/>
    </source>
</evidence>
<reference evidence="6 7" key="1">
    <citation type="submission" date="2024-09" db="EMBL/GenBank/DDBJ databases">
        <authorList>
            <person name="Sun Q."/>
            <person name="Mori K."/>
        </authorList>
    </citation>
    <scope>NUCLEOTIDE SEQUENCE [LARGE SCALE GENOMIC DNA]</scope>
    <source>
        <strain evidence="6 7">TBRC 1432</strain>
    </source>
</reference>
<proteinExistence type="inferred from homology"/>
<evidence type="ECO:0000256" key="4">
    <source>
        <dbReference type="ARBA" id="ARBA00022827"/>
    </source>
</evidence>
<dbReference type="RefSeq" id="WP_273936416.1">
    <property type="nucleotide sequence ID" value="NZ_CP097263.1"/>
</dbReference>
<dbReference type="PIRSF" id="PIRSF000137">
    <property type="entry name" value="Alcohol_oxidase"/>
    <property type="match status" value="1"/>
</dbReference>
<dbReference type="PANTHER" id="PTHR11552">
    <property type="entry name" value="GLUCOSE-METHANOL-CHOLINE GMC OXIDOREDUCTASE"/>
    <property type="match status" value="1"/>
</dbReference>